<name>A0A1J0GEG9_9CLOT</name>
<reference evidence="2" key="1">
    <citation type="journal article" date="2016" name="Front. Microbiol.">
        <title>Complete Genome Sequence of Clostridium estertheticum DSM 8809, a Microbe Identified in Spoiled Vacuum Packed Beef.</title>
        <authorList>
            <person name="Yu Z."/>
            <person name="Gunn L."/>
            <person name="Brennan E."/>
            <person name="Reid R."/>
            <person name="Wall P.G."/>
            <person name="Gaora O.P."/>
            <person name="Hurley D."/>
            <person name="Bolton D."/>
            <person name="Fanning S."/>
        </authorList>
    </citation>
    <scope>NUCLEOTIDE SEQUENCE [LARGE SCALE GENOMIC DNA]</scope>
    <source>
        <strain evidence="2">DSM 8809</strain>
    </source>
</reference>
<keyword evidence="2" id="KW-1185">Reference proteome</keyword>
<dbReference type="EMBL" id="CP015756">
    <property type="protein sequence ID" value="APC39655.1"/>
    <property type="molecule type" value="Genomic_DNA"/>
</dbReference>
<gene>
    <name evidence="1" type="ORF">A7L45_06035</name>
</gene>
<dbReference type="SUPFAM" id="SSF56281">
    <property type="entry name" value="Metallo-hydrolase/oxidoreductase"/>
    <property type="match status" value="1"/>
</dbReference>
<dbReference type="InterPro" id="IPR036866">
    <property type="entry name" value="RibonucZ/Hydroxyglut_hydro"/>
</dbReference>
<evidence type="ECO:0000313" key="1">
    <source>
        <dbReference type="EMBL" id="APC39655.1"/>
    </source>
</evidence>
<dbReference type="Gene3D" id="3.60.15.10">
    <property type="entry name" value="Ribonuclease Z/Hydroxyacylglutathione hydrolase-like"/>
    <property type="match status" value="1"/>
</dbReference>
<dbReference type="AlphaFoldDB" id="A0A1J0GEG9"/>
<dbReference type="RefSeq" id="WP_071611948.1">
    <property type="nucleotide sequence ID" value="NZ_CP015756.1"/>
</dbReference>
<protein>
    <submittedName>
        <fullName evidence="1">Uncharacterized protein</fullName>
    </submittedName>
</protein>
<organism evidence="1 2">
    <name type="scientific">Clostridium estertheticum subsp. estertheticum</name>
    <dbReference type="NCBI Taxonomy" id="1552"/>
    <lineage>
        <taxon>Bacteria</taxon>
        <taxon>Bacillati</taxon>
        <taxon>Bacillota</taxon>
        <taxon>Clostridia</taxon>
        <taxon>Eubacteriales</taxon>
        <taxon>Clostridiaceae</taxon>
        <taxon>Clostridium</taxon>
    </lineage>
</organism>
<sequence>MIFLYKYRLKRKDDFVIVKLNSLFHDENIKKALEETFDENLISATVYKNYYEFRLNKKAKQGELRAMGRRIAKLDSYLNSIKQKYEGSNQLFKRIHTSRSKYYALLESVTQIDKENYRLIFDATFDIGFLNNDNDNYDGEEKINILRNLEGFTLELILPKFKAENILTKYEGNIDFQLYNWYILDANYENKEQLTYGANIYFSRSLGEMEEENIEEIKKVEDEKFLTKIDNYFDLKSLDFKVVEGEIFNGSKLSPLNIESVSIFNVGQGSCAAICDSEARPILYFDFGEAYGQDKQYCPINQRFCLCNNPYVILSHWDKDHWFGALRFNKIIDNKWIVPYQKIGVEAYKLADSISAKGNLFLWEDTKKELKTSFGYIFKCKGKANHRHNNGLGIFVEIKKEDNMVKKYLLPGDNRYRYIDSKFLHDLDGLVASHHGGIYFDKKSDISTIIPKNTKNGKIVYSAGDNSSHGHPSRDNDYLGRGWIERLDTKNGHCVLGLDAIKLPNCKGMNCDLEIKQI</sequence>
<dbReference type="Proteomes" id="UP000182569">
    <property type="component" value="Chromosome"/>
</dbReference>
<proteinExistence type="predicted"/>
<accession>A0A1J0GEG9</accession>
<dbReference type="OrthoDB" id="9761531at2"/>
<dbReference type="KEGG" id="ceu:A7L45_06035"/>
<evidence type="ECO:0000313" key="2">
    <source>
        <dbReference type="Proteomes" id="UP000182569"/>
    </source>
</evidence>